<gene>
    <name evidence="1" type="ORF">SO802_015866</name>
</gene>
<dbReference type="InterPro" id="IPR053273">
    <property type="entry name" value="CST_Regulator"/>
</dbReference>
<keyword evidence="2" id="KW-1185">Reference proteome</keyword>
<dbReference type="EMBL" id="JAZDWU010000005">
    <property type="protein sequence ID" value="KAL0002085.1"/>
    <property type="molecule type" value="Genomic_DNA"/>
</dbReference>
<dbReference type="PANTHER" id="PTHR34659">
    <property type="entry name" value="BNAA05G11610D PROTEIN"/>
    <property type="match status" value="1"/>
</dbReference>
<protein>
    <submittedName>
        <fullName evidence="1">Uncharacterized protein</fullName>
    </submittedName>
</protein>
<accession>A0AAW2CUW3</accession>
<reference evidence="1 2" key="1">
    <citation type="submission" date="2024-01" db="EMBL/GenBank/DDBJ databases">
        <title>A telomere-to-telomere, gap-free genome of sweet tea (Lithocarpus litseifolius).</title>
        <authorList>
            <person name="Zhou J."/>
        </authorList>
    </citation>
    <scope>NUCLEOTIDE SEQUENCE [LARGE SCALE GENOMIC DNA]</scope>
    <source>
        <strain evidence="1">Zhou-2022a</strain>
        <tissue evidence="1">Leaf</tissue>
    </source>
</reference>
<dbReference type="Proteomes" id="UP001459277">
    <property type="component" value="Unassembled WGS sequence"/>
</dbReference>
<comment type="caution">
    <text evidence="1">The sequence shown here is derived from an EMBL/GenBank/DDBJ whole genome shotgun (WGS) entry which is preliminary data.</text>
</comment>
<evidence type="ECO:0000313" key="1">
    <source>
        <dbReference type="EMBL" id="KAL0002085.1"/>
    </source>
</evidence>
<dbReference type="GO" id="GO:0006950">
    <property type="term" value="P:response to stress"/>
    <property type="evidence" value="ECO:0007669"/>
    <property type="project" value="TreeGrafter"/>
</dbReference>
<name>A0AAW2CUW3_9ROSI</name>
<dbReference type="AlphaFoldDB" id="A0AAW2CUW3"/>
<proteinExistence type="predicted"/>
<sequence>MITMDAKGIKWVGNIYQKFEAMCLEVEEIMYQDTVKYVEDQVQNVGATVKRFYSDVVQDFTPPSSEDPVKVPASELPVERYSDVGIYRRRKVGMKKDPLRVDVGKQAEDSKVISGMNKNVGCARSLHAVRDVDNLCQLSTGDSVKGTCSEAFSGHYRDGNIYNKSNLGIQEIPENNKLPQTEMSGEIAPINDVGRASSELSNQNQGASCDQTVTVSAPALVEVGRFDSIAESCNEVENASEHINDDSMHSASSDMTFLVDSVGNEGKEMRPPSSDGLSAESNAADICTNNGAISLFGSSLDLVQYNEVADKEVFVSHPGRSDDWSLEALESSTVSERGVEAIQQDAKVKLEETCILVDGDELHFVPHKQGKRRLYKKKIQEAFSSRMKSARKHEYEQLAVWHGSDGKISQASAESSTPTLPLVNRKKTTTNDFNETEWELL</sequence>
<dbReference type="GO" id="GO:0005776">
    <property type="term" value="C:autophagosome"/>
    <property type="evidence" value="ECO:0007669"/>
    <property type="project" value="TreeGrafter"/>
</dbReference>
<dbReference type="PANTHER" id="PTHR34659:SF8">
    <property type="entry name" value="(RAPE) HYPOTHETICAL PROTEIN"/>
    <property type="match status" value="1"/>
</dbReference>
<evidence type="ECO:0000313" key="2">
    <source>
        <dbReference type="Proteomes" id="UP001459277"/>
    </source>
</evidence>
<organism evidence="1 2">
    <name type="scientific">Lithocarpus litseifolius</name>
    <dbReference type="NCBI Taxonomy" id="425828"/>
    <lineage>
        <taxon>Eukaryota</taxon>
        <taxon>Viridiplantae</taxon>
        <taxon>Streptophyta</taxon>
        <taxon>Embryophyta</taxon>
        <taxon>Tracheophyta</taxon>
        <taxon>Spermatophyta</taxon>
        <taxon>Magnoliopsida</taxon>
        <taxon>eudicotyledons</taxon>
        <taxon>Gunneridae</taxon>
        <taxon>Pentapetalae</taxon>
        <taxon>rosids</taxon>
        <taxon>fabids</taxon>
        <taxon>Fagales</taxon>
        <taxon>Fagaceae</taxon>
        <taxon>Lithocarpus</taxon>
    </lineage>
</organism>
<dbReference type="GO" id="GO:0061908">
    <property type="term" value="C:phagophore"/>
    <property type="evidence" value="ECO:0007669"/>
    <property type="project" value="TreeGrafter"/>
</dbReference>